<protein>
    <submittedName>
        <fullName evidence="2">Uncharacterized protein</fullName>
    </submittedName>
</protein>
<dbReference type="Proteomes" id="UP000266861">
    <property type="component" value="Unassembled WGS sequence"/>
</dbReference>
<evidence type="ECO:0000313" key="3">
    <source>
        <dbReference type="Proteomes" id="UP000266861"/>
    </source>
</evidence>
<sequence>MDLGTSTKKLKQQNYQIKRYIILHKFIYGFAFIYPNQIENLEKYGWLTLINLIKTTIFKIYLKYI</sequence>
<evidence type="ECO:0000313" key="2">
    <source>
        <dbReference type="EMBL" id="RHZ84273.1"/>
    </source>
</evidence>
<gene>
    <name evidence="2" type="ORF">Glove_84g164</name>
</gene>
<organism evidence="2 3">
    <name type="scientific">Diversispora epigaea</name>
    <dbReference type="NCBI Taxonomy" id="1348612"/>
    <lineage>
        <taxon>Eukaryota</taxon>
        <taxon>Fungi</taxon>
        <taxon>Fungi incertae sedis</taxon>
        <taxon>Mucoromycota</taxon>
        <taxon>Glomeromycotina</taxon>
        <taxon>Glomeromycetes</taxon>
        <taxon>Diversisporales</taxon>
        <taxon>Diversisporaceae</taxon>
        <taxon>Diversispora</taxon>
    </lineage>
</organism>
<comment type="caution">
    <text evidence="2">The sequence shown here is derived from an EMBL/GenBank/DDBJ whole genome shotgun (WGS) entry which is preliminary data.</text>
</comment>
<proteinExistence type="predicted"/>
<keyword evidence="3" id="KW-1185">Reference proteome</keyword>
<evidence type="ECO:0000256" key="1">
    <source>
        <dbReference type="SAM" id="Phobius"/>
    </source>
</evidence>
<reference evidence="2 3" key="1">
    <citation type="submission" date="2018-08" db="EMBL/GenBank/DDBJ databases">
        <title>Genome and evolution of the arbuscular mycorrhizal fungus Diversispora epigaea (formerly Glomus versiforme) and its bacterial endosymbionts.</title>
        <authorList>
            <person name="Sun X."/>
            <person name="Fei Z."/>
            <person name="Harrison M."/>
        </authorList>
    </citation>
    <scope>NUCLEOTIDE SEQUENCE [LARGE SCALE GENOMIC DNA]</scope>
    <source>
        <strain evidence="2 3">IT104</strain>
    </source>
</reference>
<keyword evidence="1" id="KW-0472">Membrane</keyword>
<feature type="transmembrane region" description="Helical" evidence="1">
    <location>
        <begin position="20"/>
        <end position="38"/>
    </location>
</feature>
<name>A0A397JH21_9GLOM</name>
<dbReference type="EMBL" id="PQFF01000080">
    <property type="protein sequence ID" value="RHZ84273.1"/>
    <property type="molecule type" value="Genomic_DNA"/>
</dbReference>
<keyword evidence="1" id="KW-0812">Transmembrane</keyword>
<accession>A0A397JH21</accession>
<keyword evidence="1" id="KW-1133">Transmembrane helix</keyword>
<dbReference type="AlphaFoldDB" id="A0A397JH21"/>